<organism evidence="1 2">
    <name type="scientific">Pedobacter caeni</name>
    <dbReference type="NCBI Taxonomy" id="288992"/>
    <lineage>
        <taxon>Bacteria</taxon>
        <taxon>Pseudomonadati</taxon>
        <taxon>Bacteroidota</taxon>
        <taxon>Sphingobacteriia</taxon>
        <taxon>Sphingobacteriales</taxon>
        <taxon>Sphingobacteriaceae</taxon>
        <taxon>Pedobacter</taxon>
    </lineage>
</organism>
<dbReference type="STRING" id="288992.SAMN04488522_1011224"/>
<dbReference type="PROSITE" id="PS51257">
    <property type="entry name" value="PROKAR_LIPOPROTEIN"/>
    <property type="match status" value="1"/>
</dbReference>
<accession>A0A1M4WCZ5</accession>
<proteinExistence type="predicted"/>
<evidence type="ECO:0000313" key="1">
    <source>
        <dbReference type="EMBL" id="SHE79094.1"/>
    </source>
</evidence>
<keyword evidence="2" id="KW-1185">Reference proteome</keyword>
<gene>
    <name evidence="1" type="ORF">SAMN04488522_1011224</name>
</gene>
<dbReference type="Proteomes" id="UP000184287">
    <property type="component" value="Unassembled WGS sequence"/>
</dbReference>
<evidence type="ECO:0000313" key="2">
    <source>
        <dbReference type="Proteomes" id="UP000184287"/>
    </source>
</evidence>
<name>A0A1M4WCZ5_9SPHI</name>
<sequence length="178" mass="20163">MNHKIHYKIKAMKAKQTTSSLILTSLFLFLLSSCGNDSVKLVQAMESGYEYQGKKIELVGEFDAPYFMFQSGRSKTIPMSFVVKAHAMSSDKHNVSGVILNLGTSANSALLDMAADQKKYTLKNFYVFDKNAEKYNLDEHPEFKITGTVNYAEFKKPEGERNKDNFSYEITDVVIEKN</sequence>
<evidence type="ECO:0008006" key="3">
    <source>
        <dbReference type="Google" id="ProtNLM"/>
    </source>
</evidence>
<dbReference type="AlphaFoldDB" id="A0A1M4WCZ5"/>
<protein>
    <recommendedName>
        <fullName evidence="3">Lipoprotein</fullName>
    </recommendedName>
</protein>
<dbReference type="EMBL" id="FQUQ01000001">
    <property type="protein sequence ID" value="SHE79094.1"/>
    <property type="molecule type" value="Genomic_DNA"/>
</dbReference>
<reference evidence="2" key="1">
    <citation type="submission" date="2016-11" db="EMBL/GenBank/DDBJ databases">
        <authorList>
            <person name="Varghese N."/>
            <person name="Submissions S."/>
        </authorList>
    </citation>
    <scope>NUCLEOTIDE SEQUENCE [LARGE SCALE GENOMIC DNA]</scope>
    <source>
        <strain evidence="2">DSM 16990</strain>
    </source>
</reference>